<dbReference type="RefSeq" id="XP_019858203.1">
    <property type="nucleotide sequence ID" value="XM_020002644.1"/>
</dbReference>
<name>A0AAN0JMH6_AMPQE</name>
<evidence type="ECO:0000256" key="4">
    <source>
        <dbReference type="ARBA" id="ARBA00023065"/>
    </source>
</evidence>
<dbReference type="Gene3D" id="2.60.40.2030">
    <property type="match status" value="6"/>
</dbReference>
<protein>
    <recommendedName>
        <fullName evidence="9">VWFA domain-containing protein</fullName>
    </recommendedName>
</protein>
<dbReference type="SUPFAM" id="SSF141072">
    <property type="entry name" value="CalX-like"/>
    <property type="match status" value="6"/>
</dbReference>
<dbReference type="PANTHER" id="PTHR11878:SF65">
    <property type="entry name" value="NA_CA-EXCHANGE PROTEIN, ISOFORM G"/>
    <property type="match status" value="1"/>
</dbReference>
<organism evidence="7 8">
    <name type="scientific">Amphimedon queenslandica</name>
    <name type="common">Sponge</name>
    <dbReference type="NCBI Taxonomy" id="400682"/>
    <lineage>
        <taxon>Eukaryota</taxon>
        <taxon>Metazoa</taxon>
        <taxon>Porifera</taxon>
        <taxon>Demospongiae</taxon>
        <taxon>Heteroscleromorpha</taxon>
        <taxon>Haplosclerida</taxon>
        <taxon>Niphatidae</taxon>
        <taxon>Amphimedon</taxon>
    </lineage>
</organism>
<evidence type="ECO:0000256" key="2">
    <source>
        <dbReference type="ARBA" id="ARBA00022737"/>
    </source>
</evidence>
<evidence type="ECO:0000256" key="3">
    <source>
        <dbReference type="ARBA" id="ARBA00022837"/>
    </source>
</evidence>
<dbReference type="GO" id="GO:0007154">
    <property type="term" value="P:cell communication"/>
    <property type="evidence" value="ECO:0007669"/>
    <property type="project" value="InterPro"/>
</dbReference>
<dbReference type="GO" id="GO:0016020">
    <property type="term" value="C:membrane"/>
    <property type="evidence" value="ECO:0007669"/>
    <property type="project" value="InterPro"/>
</dbReference>
<dbReference type="InterPro" id="IPR051171">
    <property type="entry name" value="CaCA"/>
</dbReference>
<keyword evidence="8" id="KW-1185">Reference proteome</keyword>
<reference evidence="7" key="2">
    <citation type="submission" date="2024-06" db="UniProtKB">
        <authorList>
            <consortium name="EnsemblMetazoa"/>
        </authorList>
    </citation>
    <scope>IDENTIFICATION</scope>
</reference>
<sequence>MFGWGYKKSYAYPAGFGMKPIGVTFYSIEPLISSAPESGLVSVTVYRSGDVSEASSIQVGTFMSSKYNAAAIGEDFENETKTIQFAANEFLATVNFTFIDDSFPEQDEVLDVKFVNDHKINIGTPQEVELTILGDSRLITGGGSSPETGPNVVVQEGDNQVKVCITLSGLADSSYPEPIEFLFTPTEKSGALNPAQEEDYDNTTTAAIMPSGDTEVCAHISTVEDRIFNEPNEQFCINVTSNVSVGIFHPAECQITVTIIDKIGTRGSIDINRRLKGVPKSSSTTEGNKFCFSFFEPHISTLFLIKVGSLESFPVQYHISSGVNGIYKTGTVQPGSINTEWYRYIPGNSESRLEDFQPLIANMTIDFFNSRDINDFTGIEIKTINSSHTISVTCFSMSIDNSIDTTVDSFVAVPALNVGSITQQYNYSIFNEYGNYYTDSQTVAAIVACDTIEAGGVSLTYSNTSVPGDYFGTYDQHGVRSSQIKFKKYYTPSVSSLPPGTDVYAIQPIGFMIGHACVSGYTPYCEYLIEQVPPSYTWGYNFLVGPFTIRYFRYRSILKLFPGKEIGTNFKIFCADSVSVTVNILVQNFTKKDHMVPNKGVFDIYPQSYCTVQSNKPLAVMQYFESHDWYRYYDTYHYRTAAPDMVWIPPVSQYLNRYLVPNDIRYYDKFITSGVFVTVLPHCFDASAILIDSIPLESNASKWSIFHCDNITDSCGYGISVNIQQGRTHLLKHTDPSCSFGAIMFCSGDGKGYAYPAGFGMRPIGVTFYSIEPLISSAPESSLVSATVYRSGDVSEASSIQVGTFMSSKSNPAMIGEDLENQTKTIKFAANEFSATVDFSFFIDSIPELDEVFLVGFLKDQNINIGTPPEVELTILGDSNIIKFTADNYCVHEGNGSVYVCVEKSRDTVDSVNLEITAMEGSTQFAAEDIFDFVAETKTLTLPGSSTQVCAQFQIIQDPFNDFKEPIETFYVNFIATGHLGGGQMKATDKSIVTIFELQPEIFADSVPSTNNVFTPESQENVTICVKRTFNFSCTRNITFEAINSAIGITAISGTDFVAETIEVPFTSDDLRVCATFMIINDDIVEKNESFIITVTAPDHIPTMLTIKITITDEDDVSVIKFSNDAYTFPENIDMDVQVCVETTKVLSDDININFRTISSDVDGAATADLDYISKFETKTLKKGLRAVCYNIEIKPDVTREPTEFFHVEFEVLNLVKLMDNNYYGLSRLNVSNSEPAVVYIMDTSVTGCESVYADLVLLISESSRMQENQFTMVKDLAAEILNQLPIGRNMTHAGIVRLSNSNRTQVISPLGDVTDLKLLKQIVRNISIDDEDNRGLATHLNYSMILAMDEIKKRGRLNSRKIIVIITDGLHLHEALPYDIAKITRALSYDIFAVLFFTNSSLSNWEELTGYKERVLFLNTFNSGQSKRANLFINQICKSISVGPQLLNTIGEKKIKNVGETVSFNCTADGVPVPNIVWRKDGSI</sequence>
<dbReference type="SUPFAM" id="SSF48726">
    <property type="entry name" value="Immunoglobulin"/>
    <property type="match status" value="1"/>
</dbReference>
<dbReference type="Pfam" id="PF17517">
    <property type="entry name" value="IgGFc_binding"/>
    <property type="match status" value="1"/>
</dbReference>
<dbReference type="InterPro" id="IPR038081">
    <property type="entry name" value="CalX-like_sf"/>
</dbReference>
<dbReference type="InterPro" id="IPR036465">
    <property type="entry name" value="vWFA_dom_sf"/>
</dbReference>
<feature type="domain" description="VWFA" evidence="5">
    <location>
        <begin position="1255"/>
        <end position="1437"/>
    </location>
</feature>
<dbReference type="PROSITE" id="PS50234">
    <property type="entry name" value="VWFA"/>
    <property type="match status" value="1"/>
</dbReference>
<keyword evidence="3" id="KW-0106">Calcium</keyword>
<feature type="domain" description="Ig-like" evidence="6">
    <location>
        <begin position="1445"/>
        <end position="1485"/>
    </location>
</feature>
<proteinExistence type="predicted"/>
<dbReference type="CDD" id="cd01450">
    <property type="entry name" value="vWFA_subfamily_ECM"/>
    <property type="match status" value="1"/>
</dbReference>
<dbReference type="SMART" id="SM00327">
    <property type="entry name" value="VWA"/>
    <property type="match status" value="1"/>
</dbReference>
<dbReference type="InterPro" id="IPR036179">
    <property type="entry name" value="Ig-like_dom_sf"/>
</dbReference>
<dbReference type="Proteomes" id="UP000007879">
    <property type="component" value="Unassembled WGS sequence"/>
</dbReference>
<dbReference type="InterPro" id="IPR035234">
    <property type="entry name" value="IgGFc-bd_N"/>
</dbReference>
<dbReference type="InterPro" id="IPR002035">
    <property type="entry name" value="VWF_A"/>
</dbReference>
<dbReference type="InterPro" id="IPR007110">
    <property type="entry name" value="Ig-like_dom"/>
</dbReference>
<evidence type="ECO:0000313" key="8">
    <source>
        <dbReference type="Proteomes" id="UP000007879"/>
    </source>
</evidence>
<evidence type="ECO:0008006" key="9">
    <source>
        <dbReference type="Google" id="ProtNLM"/>
    </source>
</evidence>
<dbReference type="Gene3D" id="2.60.40.10">
    <property type="entry name" value="Immunoglobulins"/>
    <property type="match status" value="1"/>
</dbReference>
<keyword evidence="4" id="KW-0406">Ion transport</keyword>
<evidence type="ECO:0000256" key="1">
    <source>
        <dbReference type="ARBA" id="ARBA00022729"/>
    </source>
</evidence>
<dbReference type="EnsemblMetazoa" id="XM_020002644.1">
    <property type="protein sequence ID" value="XP_019858203.1"/>
    <property type="gene ID" value="LOC100640847"/>
</dbReference>
<dbReference type="Pfam" id="PF00092">
    <property type="entry name" value="VWA"/>
    <property type="match status" value="1"/>
</dbReference>
<dbReference type="Gene3D" id="3.40.50.410">
    <property type="entry name" value="von Willebrand factor, type A domain"/>
    <property type="match status" value="1"/>
</dbReference>
<dbReference type="SUPFAM" id="SSF53300">
    <property type="entry name" value="vWA-like"/>
    <property type="match status" value="1"/>
</dbReference>
<reference evidence="8" key="1">
    <citation type="journal article" date="2010" name="Nature">
        <title>The Amphimedon queenslandica genome and the evolution of animal complexity.</title>
        <authorList>
            <person name="Srivastava M."/>
            <person name="Simakov O."/>
            <person name="Chapman J."/>
            <person name="Fahey B."/>
            <person name="Gauthier M.E."/>
            <person name="Mitros T."/>
            <person name="Richards G.S."/>
            <person name="Conaco C."/>
            <person name="Dacre M."/>
            <person name="Hellsten U."/>
            <person name="Larroux C."/>
            <person name="Putnam N.H."/>
            <person name="Stanke M."/>
            <person name="Adamska M."/>
            <person name="Darling A."/>
            <person name="Degnan S.M."/>
            <person name="Oakley T.H."/>
            <person name="Plachetzki D.C."/>
            <person name="Zhai Y."/>
            <person name="Adamski M."/>
            <person name="Calcino A."/>
            <person name="Cummins S.F."/>
            <person name="Goodstein D.M."/>
            <person name="Harris C."/>
            <person name="Jackson D.J."/>
            <person name="Leys S.P."/>
            <person name="Shu S."/>
            <person name="Woodcroft B.J."/>
            <person name="Vervoort M."/>
            <person name="Kosik K.S."/>
            <person name="Manning G."/>
            <person name="Degnan B.M."/>
            <person name="Rokhsar D.S."/>
        </authorList>
    </citation>
    <scope>NUCLEOTIDE SEQUENCE [LARGE SCALE GENOMIC DNA]</scope>
</reference>
<keyword evidence="2" id="KW-0677">Repeat</keyword>
<evidence type="ECO:0000259" key="6">
    <source>
        <dbReference type="PROSITE" id="PS50835"/>
    </source>
</evidence>
<dbReference type="Pfam" id="PF03160">
    <property type="entry name" value="Calx-beta"/>
    <property type="match status" value="5"/>
</dbReference>
<dbReference type="GeneID" id="100640847"/>
<dbReference type="InterPro" id="IPR013783">
    <property type="entry name" value="Ig-like_fold"/>
</dbReference>
<dbReference type="InterPro" id="IPR003644">
    <property type="entry name" value="Calx_beta"/>
</dbReference>
<keyword evidence="4" id="KW-0813">Transport</keyword>
<evidence type="ECO:0000259" key="5">
    <source>
        <dbReference type="PROSITE" id="PS50234"/>
    </source>
</evidence>
<evidence type="ECO:0000313" key="7">
    <source>
        <dbReference type="EnsemblMetazoa" id="XP_019858203.1"/>
    </source>
</evidence>
<accession>A0AAN0JMH6</accession>
<dbReference type="KEGG" id="aqu:100640847"/>
<keyword evidence="1" id="KW-0732">Signal</keyword>
<dbReference type="PANTHER" id="PTHR11878">
    <property type="entry name" value="SODIUM/CALCIUM EXCHANGER"/>
    <property type="match status" value="1"/>
</dbReference>
<dbReference type="PROSITE" id="PS50835">
    <property type="entry name" value="IG_LIKE"/>
    <property type="match status" value="1"/>
</dbReference>
<dbReference type="GO" id="GO:0030001">
    <property type="term" value="P:metal ion transport"/>
    <property type="evidence" value="ECO:0007669"/>
    <property type="project" value="TreeGrafter"/>
</dbReference>